<dbReference type="EMBL" id="WVHT01000006">
    <property type="protein sequence ID" value="MXV52089.1"/>
    <property type="molecule type" value="Genomic_DNA"/>
</dbReference>
<dbReference type="Pfam" id="PF00578">
    <property type="entry name" value="AhpC-TSA"/>
    <property type="match status" value="1"/>
</dbReference>
<organism evidence="2 3">
    <name type="scientific">Hufsiella arboris</name>
    <dbReference type="NCBI Taxonomy" id="2695275"/>
    <lineage>
        <taxon>Bacteria</taxon>
        <taxon>Pseudomonadati</taxon>
        <taxon>Bacteroidota</taxon>
        <taxon>Sphingobacteriia</taxon>
        <taxon>Sphingobacteriales</taxon>
        <taxon>Sphingobacteriaceae</taxon>
        <taxon>Hufsiella</taxon>
    </lineage>
</organism>
<gene>
    <name evidence="2" type="ORF">GS399_14010</name>
</gene>
<sequence>MDQLENRFKNGGDTTYVVNFWATWCKPCVAELPNFGQLQSSYKDYPVKVLMISLDFKSKLKTHVEPFAEKQLPWASAFILSDDNQQQYMERISKDWSGALPATLFVRDNGGKRKFHEGELSFSELQNIYKTFNNGL</sequence>
<dbReference type="PANTHER" id="PTHR42852">
    <property type="entry name" value="THIOL:DISULFIDE INTERCHANGE PROTEIN DSBE"/>
    <property type="match status" value="1"/>
</dbReference>
<dbReference type="SUPFAM" id="SSF52833">
    <property type="entry name" value="Thioredoxin-like"/>
    <property type="match status" value="1"/>
</dbReference>
<dbReference type="InterPro" id="IPR000866">
    <property type="entry name" value="AhpC/TSA"/>
</dbReference>
<dbReference type="Gene3D" id="3.40.30.10">
    <property type="entry name" value="Glutaredoxin"/>
    <property type="match status" value="1"/>
</dbReference>
<proteinExistence type="predicted"/>
<name>A0A7K1YDC1_9SPHI</name>
<dbReference type="AlphaFoldDB" id="A0A7K1YDC1"/>
<evidence type="ECO:0000313" key="2">
    <source>
        <dbReference type="EMBL" id="MXV52089.1"/>
    </source>
</evidence>
<dbReference type="PANTHER" id="PTHR42852:SF13">
    <property type="entry name" value="PROTEIN DIPZ"/>
    <property type="match status" value="1"/>
</dbReference>
<evidence type="ECO:0000313" key="3">
    <source>
        <dbReference type="Proteomes" id="UP000466586"/>
    </source>
</evidence>
<dbReference type="InterPro" id="IPR013766">
    <property type="entry name" value="Thioredoxin_domain"/>
</dbReference>
<dbReference type="InterPro" id="IPR050553">
    <property type="entry name" value="Thioredoxin_ResA/DsbE_sf"/>
</dbReference>
<keyword evidence="3" id="KW-1185">Reference proteome</keyword>
<dbReference type="InterPro" id="IPR036249">
    <property type="entry name" value="Thioredoxin-like_sf"/>
</dbReference>
<dbReference type="GO" id="GO:0016491">
    <property type="term" value="F:oxidoreductase activity"/>
    <property type="evidence" value="ECO:0007669"/>
    <property type="project" value="InterPro"/>
</dbReference>
<dbReference type="PROSITE" id="PS51352">
    <property type="entry name" value="THIOREDOXIN_2"/>
    <property type="match status" value="1"/>
</dbReference>
<dbReference type="CDD" id="cd02966">
    <property type="entry name" value="TlpA_like_family"/>
    <property type="match status" value="1"/>
</dbReference>
<feature type="domain" description="Thioredoxin" evidence="1">
    <location>
        <begin position="1"/>
        <end position="134"/>
    </location>
</feature>
<dbReference type="GO" id="GO:0016209">
    <property type="term" value="F:antioxidant activity"/>
    <property type="evidence" value="ECO:0007669"/>
    <property type="project" value="InterPro"/>
</dbReference>
<reference evidence="2 3" key="1">
    <citation type="submission" date="2019-11" db="EMBL/GenBank/DDBJ databases">
        <title>Pedobacter sp. HMF7647 Genome sequencing and assembly.</title>
        <authorList>
            <person name="Kang H."/>
            <person name="Kim H."/>
            <person name="Joh K."/>
        </authorList>
    </citation>
    <scope>NUCLEOTIDE SEQUENCE [LARGE SCALE GENOMIC DNA]</scope>
    <source>
        <strain evidence="2 3">HMF7647</strain>
    </source>
</reference>
<protein>
    <submittedName>
        <fullName evidence="2">Redoxin domain-containing protein</fullName>
    </submittedName>
</protein>
<dbReference type="Proteomes" id="UP000466586">
    <property type="component" value="Unassembled WGS sequence"/>
</dbReference>
<comment type="caution">
    <text evidence="2">The sequence shown here is derived from an EMBL/GenBank/DDBJ whole genome shotgun (WGS) entry which is preliminary data.</text>
</comment>
<evidence type="ECO:0000259" key="1">
    <source>
        <dbReference type="PROSITE" id="PS51352"/>
    </source>
</evidence>
<accession>A0A7K1YDC1</accession>